<feature type="transmembrane region" description="Helical" evidence="1">
    <location>
        <begin position="186"/>
        <end position="206"/>
    </location>
</feature>
<evidence type="ECO:0000259" key="2">
    <source>
        <dbReference type="Pfam" id="PF07670"/>
    </source>
</evidence>
<gene>
    <name evidence="3" type="ordered locus">Mevan_0884</name>
</gene>
<dbReference type="PANTHER" id="PTHR38139:SF1">
    <property type="entry name" value="NUCLEOSIDE TRANSPORTER_FEOB GTPASE GATE DOMAIN-CONTAINING PROTEIN"/>
    <property type="match status" value="1"/>
</dbReference>
<feature type="transmembrane region" description="Helical" evidence="1">
    <location>
        <begin position="55"/>
        <end position="77"/>
    </location>
</feature>
<evidence type="ECO:0000313" key="4">
    <source>
        <dbReference type="Proteomes" id="UP000001107"/>
    </source>
</evidence>
<dbReference type="AlphaFoldDB" id="A6UQL7"/>
<organism evidence="3 4">
    <name type="scientific">Methanococcus vannielii (strain ATCC 35089 / DSM 1224 / JCM 13029 / OCM 148 / SB)</name>
    <dbReference type="NCBI Taxonomy" id="406327"/>
    <lineage>
        <taxon>Archaea</taxon>
        <taxon>Methanobacteriati</taxon>
        <taxon>Methanobacteriota</taxon>
        <taxon>Methanomada group</taxon>
        <taxon>Methanococci</taxon>
        <taxon>Methanococcales</taxon>
        <taxon>Methanococcaceae</taxon>
        <taxon>Methanococcus</taxon>
    </lineage>
</organism>
<dbReference type="KEGG" id="mvn:Mevan_0884"/>
<protein>
    <submittedName>
        <fullName evidence="3">Nucleoside recognition domain protein</fullName>
    </submittedName>
</protein>
<dbReference type="Pfam" id="PF07670">
    <property type="entry name" value="Gate"/>
    <property type="match status" value="1"/>
</dbReference>
<proteinExistence type="predicted"/>
<sequence length="317" mass="35274">MKGMILEIFYTSLISTLKISLVVLSTIYIVNYFLNKGLLEKISNFLAPITEKLKLNSFLISSIMVSFLSPTVGYTLLSDGIKDNKLTEKEVLFGSLANSFPAVFSHALTYYVPVVIPILGYTGIIYVILRLFIAFVKSIIGILLIKATSGGEKYLKENLKIEKPKNINKKFEKSPFNKTFDFSKRFIPLMFLSMFGVIYLSKMGFFEHFSILILPITSFFNLNPNTGILAITGVINVSAAMVMAGTFLKSSSLTPNEVIIGLLLGNIVAFSTRSVKHSIPLHFSLFGPKRGSKVILLNASLTIILDIFIISFLIIYM</sequence>
<reference evidence="3" key="1">
    <citation type="submission" date="2007-06" db="EMBL/GenBank/DDBJ databases">
        <title>Complete sequence of Methanococcus vannielii SB.</title>
        <authorList>
            <consortium name="US DOE Joint Genome Institute"/>
            <person name="Copeland A."/>
            <person name="Lucas S."/>
            <person name="Lapidus A."/>
            <person name="Barry K."/>
            <person name="Glavina del Rio T."/>
            <person name="Dalin E."/>
            <person name="Tice H."/>
            <person name="Pitluck S."/>
            <person name="Chain P."/>
            <person name="Malfatti S."/>
            <person name="Shin M."/>
            <person name="Vergez L."/>
            <person name="Schmutz J."/>
            <person name="Larimer F."/>
            <person name="Land M."/>
            <person name="Hauser L."/>
            <person name="Kyrpides N."/>
            <person name="Anderson I."/>
            <person name="Sieprawska-Lupa M."/>
            <person name="Whitman W.B."/>
            <person name="Richardson P."/>
        </authorList>
    </citation>
    <scope>NUCLEOTIDE SEQUENCE [LARGE SCALE GENOMIC DNA]</scope>
    <source>
        <strain evidence="3">SB</strain>
    </source>
</reference>
<keyword evidence="1" id="KW-0812">Transmembrane</keyword>
<keyword evidence="1" id="KW-0472">Membrane</keyword>
<dbReference type="Proteomes" id="UP000001107">
    <property type="component" value="Chromosome"/>
</dbReference>
<dbReference type="HOGENOM" id="CLU_048086_2_0_2"/>
<feature type="transmembrane region" description="Helical" evidence="1">
    <location>
        <begin position="295"/>
        <end position="316"/>
    </location>
</feature>
<feature type="domain" description="Nucleoside transporter/FeoB GTPase Gate" evidence="2">
    <location>
        <begin position="18"/>
        <end position="114"/>
    </location>
</feature>
<accession>A6UQL7</accession>
<keyword evidence="1" id="KW-1133">Transmembrane helix</keyword>
<evidence type="ECO:0000256" key="1">
    <source>
        <dbReference type="SAM" id="Phobius"/>
    </source>
</evidence>
<dbReference type="eggNOG" id="arCOG00360">
    <property type="taxonomic scope" value="Archaea"/>
</dbReference>
<dbReference type="EMBL" id="CP000742">
    <property type="protein sequence ID" value="ABR54789.1"/>
    <property type="molecule type" value="Genomic_DNA"/>
</dbReference>
<dbReference type="STRING" id="406327.Mevan_0884"/>
<feature type="transmembrane region" description="Helical" evidence="1">
    <location>
        <begin position="226"/>
        <end position="246"/>
    </location>
</feature>
<feature type="transmembrane region" description="Helical" evidence="1">
    <location>
        <begin position="258"/>
        <end position="275"/>
    </location>
</feature>
<name>A6UQL7_METVS</name>
<keyword evidence="4" id="KW-1185">Reference proteome</keyword>
<dbReference type="InterPro" id="IPR038880">
    <property type="entry name" value="MJ0871-like"/>
</dbReference>
<evidence type="ECO:0000313" key="3">
    <source>
        <dbReference type="EMBL" id="ABR54789.1"/>
    </source>
</evidence>
<dbReference type="PANTHER" id="PTHR38139">
    <property type="entry name" value="GATE DOMAIN-CONTAINING PROTEIN"/>
    <property type="match status" value="1"/>
</dbReference>
<feature type="transmembrane region" description="Helical" evidence="1">
    <location>
        <begin position="110"/>
        <end position="136"/>
    </location>
</feature>
<feature type="transmembrane region" description="Helical" evidence="1">
    <location>
        <begin position="12"/>
        <end position="34"/>
    </location>
</feature>
<dbReference type="InterPro" id="IPR011642">
    <property type="entry name" value="Gate_dom"/>
</dbReference>